<feature type="region of interest" description="Disordered" evidence="1">
    <location>
        <begin position="1"/>
        <end position="20"/>
    </location>
</feature>
<evidence type="ECO:0000256" key="1">
    <source>
        <dbReference type="SAM" id="MobiDB-lite"/>
    </source>
</evidence>
<gene>
    <name evidence="2" type="ORF">EV671_101366</name>
</gene>
<evidence type="ECO:0008006" key="4">
    <source>
        <dbReference type="Google" id="ProtNLM"/>
    </source>
</evidence>
<comment type="caution">
    <text evidence="2">The sequence shown here is derived from an EMBL/GenBank/DDBJ whole genome shotgun (WGS) entry which is preliminary data.</text>
</comment>
<reference evidence="2 3" key="1">
    <citation type="submission" date="2019-03" db="EMBL/GenBank/DDBJ databases">
        <title>Genomic Encyclopedia of Type Strains, Phase IV (KMG-IV): sequencing the most valuable type-strain genomes for metagenomic binning, comparative biology and taxonomic classification.</title>
        <authorList>
            <person name="Goeker M."/>
        </authorList>
    </citation>
    <scope>NUCLEOTIDE SEQUENCE [LARGE SCALE GENOMIC DNA]</scope>
    <source>
        <strain evidence="2 3">DSM 654</strain>
    </source>
</reference>
<keyword evidence="3" id="KW-1185">Reference proteome</keyword>
<protein>
    <recommendedName>
        <fullName evidence="4">PQQ enzyme-like repeat protein</fullName>
    </recommendedName>
</protein>
<dbReference type="EMBL" id="SMBU01000013">
    <property type="protein sequence ID" value="TCU96299.1"/>
    <property type="molecule type" value="Genomic_DNA"/>
</dbReference>
<dbReference type="Proteomes" id="UP000295110">
    <property type="component" value="Unassembled WGS sequence"/>
</dbReference>
<evidence type="ECO:0000313" key="2">
    <source>
        <dbReference type="EMBL" id="TCU96299.1"/>
    </source>
</evidence>
<proteinExistence type="predicted"/>
<accession>A0A4V2VQX2</accession>
<organism evidence="2 3">
    <name type="scientific">Roseateles saccharophilus</name>
    <name type="common">Pseudomonas saccharophila</name>
    <dbReference type="NCBI Taxonomy" id="304"/>
    <lineage>
        <taxon>Bacteria</taxon>
        <taxon>Pseudomonadati</taxon>
        <taxon>Pseudomonadota</taxon>
        <taxon>Betaproteobacteria</taxon>
        <taxon>Burkholderiales</taxon>
        <taxon>Sphaerotilaceae</taxon>
        <taxon>Roseateles</taxon>
    </lineage>
</organism>
<evidence type="ECO:0000313" key="3">
    <source>
        <dbReference type="Proteomes" id="UP000295110"/>
    </source>
</evidence>
<name>A0A4V2VQX2_ROSSA</name>
<sequence length="109" mass="11881">MQKSGSRIPAPADTPVSTGGVRYEQVKNGLTAGFDQMGGYLAAYDEASGQQLWTLKVFDNQRLPGKEGDVQDVFFKSMTLQADGTLLIENERRARLVVDLETRTGTAAQ</sequence>
<dbReference type="AlphaFoldDB" id="A0A4V2VQX2"/>